<organism evidence="1 2">
    <name type="scientific">Microbacterium thalli</name>
    <dbReference type="NCBI Taxonomy" id="3027921"/>
    <lineage>
        <taxon>Bacteria</taxon>
        <taxon>Bacillati</taxon>
        <taxon>Actinomycetota</taxon>
        <taxon>Actinomycetes</taxon>
        <taxon>Micrococcales</taxon>
        <taxon>Microbacteriaceae</taxon>
        <taxon>Microbacterium</taxon>
    </lineage>
</organism>
<dbReference type="EMBL" id="JAQZCI010000004">
    <property type="protein sequence ID" value="MDD7963306.1"/>
    <property type="molecule type" value="Genomic_DNA"/>
</dbReference>
<proteinExistence type="predicted"/>
<keyword evidence="2" id="KW-1185">Reference proteome</keyword>
<evidence type="ECO:0000313" key="2">
    <source>
        <dbReference type="Proteomes" id="UP001218170"/>
    </source>
</evidence>
<protein>
    <recommendedName>
        <fullName evidence="3">ArsR family transcriptional regulator</fullName>
    </recommendedName>
</protein>
<dbReference type="Proteomes" id="UP001218170">
    <property type="component" value="Unassembled WGS sequence"/>
</dbReference>
<reference evidence="1 2" key="1">
    <citation type="submission" date="2023-02" db="EMBL/GenBank/DDBJ databases">
        <title>Study of novel species of the Microbacterium genus.</title>
        <authorList>
            <person name="Arroyo-Herrera I."/>
            <person name="Roman-Ponce B."/>
            <person name="Vasquez-Murrieta M.S."/>
        </authorList>
    </citation>
    <scope>NUCLEOTIDE SEQUENCE [LARGE SCALE GENOMIC DNA]</scope>
    <source>
        <strain evidence="1 2">NE1TT3</strain>
    </source>
</reference>
<evidence type="ECO:0000313" key="1">
    <source>
        <dbReference type="EMBL" id="MDD7963306.1"/>
    </source>
</evidence>
<name>A0ABT5SKW1_9MICO</name>
<dbReference type="RefSeq" id="WP_274264884.1">
    <property type="nucleotide sequence ID" value="NZ_JAQZCI010000004.1"/>
</dbReference>
<gene>
    <name evidence="1" type="ORF">PUW80_13195</name>
</gene>
<comment type="caution">
    <text evidence="1">The sequence shown here is derived from an EMBL/GenBank/DDBJ whole genome shotgun (WGS) entry which is preliminary data.</text>
</comment>
<evidence type="ECO:0008006" key="3">
    <source>
        <dbReference type="Google" id="ProtNLM"/>
    </source>
</evidence>
<accession>A0ABT5SKW1</accession>
<sequence length="59" mass="6614">MLALVSNWRVVEADLIKEYGLDLWDPAVRARPWPGIRAHIFSLIDSPTRLRAALTLGGD</sequence>